<name>A0A438KER6_VITVI</name>
<evidence type="ECO:0000313" key="1">
    <source>
        <dbReference type="EMBL" id="RVX19680.1"/>
    </source>
</evidence>
<dbReference type="Proteomes" id="UP000288805">
    <property type="component" value="Unassembled WGS sequence"/>
</dbReference>
<accession>A0A438KER6</accession>
<organism evidence="1 2">
    <name type="scientific">Vitis vinifera</name>
    <name type="common">Grape</name>
    <dbReference type="NCBI Taxonomy" id="29760"/>
    <lineage>
        <taxon>Eukaryota</taxon>
        <taxon>Viridiplantae</taxon>
        <taxon>Streptophyta</taxon>
        <taxon>Embryophyta</taxon>
        <taxon>Tracheophyta</taxon>
        <taxon>Spermatophyta</taxon>
        <taxon>Magnoliopsida</taxon>
        <taxon>eudicotyledons</taxon>
        <taxon>Gunneridae</taxon>
        <taxon>Pentapetalae</taxon>
        <taxon>rosids</taxon>
        <taxon>Vitales</taxon>
        <taxon>Vitaceae</taxon>
        <taxon>Viteae</taxon>
        <taxon>Vitis</taxon>
    </lineage>
</organism>
<reference evidence="1 2" key="1">
    <citation type="journal article" date="2018" name="PLoS Genet.">
        <title>Population sequencing reveals clonal diversity and ancestral inbreeding in the grapevine cultivar Chardonnay.</title>
        <authorList>
            <person name="Roach M.J."/>
            <person name="Johnson D.L."/>
            <person name="Bohlmann J."/>
            <person name="van Vuuren H.J."/>
            <person name="Jones S.J."/>
            <person name="Pretorius I.S."/>
            <person name="Schmidt S.A."/>
            <person name="Borneman A.R."/>
        </authorList>
    </citation>
    <scope>NUCLEOTIDE SEQUENCE [LARGE SCALE GENOMIC DNA]</scope>
    <source>
        <strain evidence="2">cv. Chardonnay</strain>
        <tissue evidence="1">Leaf</tissue>
    </source>
</reference>
<proteinExistence type="predicted"/>
<dbReference type="EMBL" id="QGNW01000008">
    <property type="protein sequence ID" value="RVX19680.1"/>
    <property type="molecule type" value="Genomic_DNA"/>
</dbReference>
<dbReference type="PANTHER" id="PTHR34222:SF91">
    <property type="match status" value="1"/>
</dbReference>
<dbReference type="AlphaFoldDB" id="A0A438KER6"/>
<comment type="caution">
    <text evidence="1">The sequence shown here is derived from an EMBL/GenBank/DDBJ whole genome shotgun (WGS) entry which is preliminary data.</text>
</comment>
<sequence length="139" mass="16332">MEPAIGKPHLFLPTAKDVWEAVRDCYSNLENLSQIFDLKTRLGQSKQGERDVTTYYNEMVTLWQELDQCYDDVWENSNDCARHKKREENDWVYMFLTGLNQNLDEVRGQILSRKPLPSICEVFSEARHEESQGELCNKI</sequence>
<evidence type="ECO:0008006" key="3">
    <source>
        <dbReference type="Google" id="ProtNLM"/>
    </source>
</evidence>
<gene>
    <name evidence="1" type="ORF">CK203_005086</name>
</gene>
<evidence type="ECO:0000313" key="2">
    <source>
        <dbReference type="Proteomes" id="UP000288805"/>
    </source>
</evidence>
<dbReference type="PANTHER" id="PTHR34222">
    <property type="entry name" value="GAG_PRE-INTEGRS DOMAIN-CONTAINING PROTEIN"/>
    <property type="match status" value="1"/>
</dbReference>
<protein>
    <recommendedName>
        <fullName evidence="3">Retrotransposon gag domain-containing protein</fullName>
    </recommendedName>
</protein>